<comment type="similarity">
    <text evidence="2">Belongs to the Toll-like receptor family.</text>
</comment>
<evidence type="ECO:0000256" key="2">
    <source>
        <dbReference type="ARBA" id="ARBA00009634"/>
    </source>
</evidence>
<evidence type="ECO:0000256" key="1">
    <source>
        <dbReference type="ARBA" id="ARBA00004479"/>
    </source>
</evidence>
<evidence type="ECO:0000256" key="13">
    <source>
        <dbReference type="ARBA" id="ARBA00023198"/>
    </source>
</evidence>
<dbReference type="InterPro" id="IPR003591">
    <property type="entry name" value="Leu-rich_rpt_typical-subtyp"/>
</dbReference>
<dbReference type="OrthoDB" id="1421090at2759"/>
<evidence type="ECO:0000256" key="9">
    <source>
        <dbReference type="ARBA" id="ARBA00022989"/>
    </source>
</evidence>
<dbReference type="InterPro" id="IPR000157">
    <property type="entry name" value="TIR_dom"/>
</dbReference>
<evidence type="ECO:0000256" key="4">
    <source>
        <dbReference type="ARBA" id="ARBA00022614"/>
    </source>
</evidence>
<dbReference type="InterPro" id="IPR001611">
    <property type="entry name" value="Leu-rich_rpt"/>
</dbReference>
<dbReference type="STRING" id="623744.A0A553R0D0"/>
<feature type="compositionally biased region" description="Acidic residues" evidence="14">
    <location>
        <begin position="639"/>
        <end position="648"/>
    </location>
</feature>
<comment type="subcellular location">
    <subcellularLocation>
        <location evidence="1">Membrane</location>
        <topology evidence="1">Single-pass type I membrane protein</topology>
    </subcellularLocation>
</comment>
<dbReference type="Gene3D" id="3.40.50.10140">
    <property type="entry name" value="Toll/interleukin-1 receptor homology (TIR) domain"/>
    <property type="match status" value="1"/>
</dbReference>
<dbReference type="FunFam" id="3.80.10.10:FF:001164">
    <property type="entry name" value="GH01279p"/>
    <property type="match status" value="1"/>
</dbReference>
<name>A0A553R0D0_9TELE</name>
<dbReference type="SUPFAM" id="SSF52200">
    <property type="entry name" value="Toll/Interleukin receptor TIR domain"/>
    <property type="match status" value="1"/>
</dbReference>
<evidence type="ECO:0000256" key="10">
    <source>
        <dbReference type="ARBA" id="ARBA00023136"/>
    </source>
</evidence>
<dbReference type="PRINTS" id="PR01537">
    <property type="entry name" value="INTRLKN1R1F"/>
</dbReference>
<evidence type="ECO:0000313" key="18">
    <source>
        <dbReference type="Proteomes" id="UP000316079"/>
    </source>
</evidence>
<dbReference type="EMBL" id="SRMA01025354">
    <property type="protein sequence ID" value="TRY95598.1"/>
    <property type="molecule type" value="Genomic_DNA"/>
</dbReference>
<dbReference type="PROSITE" id="PS51450">
    <property type="entry name" value="LRR"/>
    <property type="match status" value="1"/>
</dbReference>
<evidence type="ECO:0000256" key="7">
    <source>
        <dbReference type="ARBA" id="ARBA00022737"/>
    </source>
</evidence>
<dbReference type="AlphaFoldDB" id="A0A553R0D0"/>
<dbReference type="Pfam" id="PF01582">
    <property type="entry name" value="TIR"/>
    <property type="match status" value="1"/>
</dbReference>
<evidence type="ECO:0000256" key="14">
    <source>
        <dbReference type="SAM" id="MobiDB-lite"/>
    </source>
</evidence>
<dbReference type="Pfam" id="PF13855">
    <property type="entry name" value="LRR_8"/>
    <property type="match status" value="2"/>
</dbReference>
<keyword evidence="5 15" id="KW-0812">Transmembrane</keyword>
<dbReference type="InterPro" id="IPR055414">
    <property type="entry name" value="LRR_R13L4/SHOC2-like"/>
</dbReference>
<evidence type="ECO:0000256" key="11">
    <source>
        <dbReference type="ARBA" id="ARBA00023170"/>
    </source>
</evidence>
<dbReference type="SUPFAM" id="SSF52058">
    <property type="entry name" value="L domain-like"/>
    <property type="match status" value="1"/>
</dbReference>
<feature type="domain" description="TIR" evidence="16">
    <location>
        <begin position="458"/>
        <end position="603"/>
    </location>
</feature>
<sequence>MDLSRNELKSTDCLAFLQNHSQLKSLKMEHNRLTRLNNCKGARIHYNLKNLSYRYNRIRQISGNAFGTTLKLETLELNINTIAYMDRKALSGLKHLVTLRLDNNILTDIFNDSFENLTSLKTLNLRNNHISVIFNYTFHSLHNLTTLDLGGNKIAQFKPHAFDGLSSLANLYLDRNRLKMIDSGLFGNLSSTLQVLDLQANYIVYFTEHSFSPFLHMSKLRDLKLDGQEPSGINYLPGAFFNGLTALKSLYLTNNHIVGFGAETFDDLKNLEFLTLDNSCVGVAQLQPGIFKNLRKLKTLYLENMGIKSFSKDVFGNLTELKTLHLNRNPMMSLDIGLLDNLTNLTYMDIRSCPLSCGCHNSDLQNWTIANNRLQFPHLFNITCQDNPSFYFHNFDTKVCYLDIALYLFSSTFALTILLTLIPLLYAKLYWKFKYGYYVFRSWFGEQWRRLRDQEEKYKYDAFVSYNSADEDWVMEELLPNLEGASFRLCLHHRDFEPGRDIVDNIVAAVYGSRKTICVVSQSFLRSEWCSLEIQLASYRLFQEMLDVLLLVFLEPIPERQLSTYHRMRKVMLKKTYLQWPGSNCSDPSSAKELFWNKLKRALRTTQEEQKMEGNDQRKHENVDKGNKDREYFVNQYPTEDEPYYLMP</sequence>
<evidence type="ECO:0000313" key="17">
    <source>
        <dbReference type="EMBL" id="TRY95598.1"/>
    </source>
</evidence>
<dbReference type="SMART" id="SM00365">
    <property type="entry name" value="LRR_SD22"/>
    <property type="match status" value="6"/>
</dbReference>
<proteinExistence type="inferred from homology"/>
<comment type="caution">
    <text evidence="17">The sequence shown here is derived from an EMBL/GenBank/DDBJ whole genome shotgun (WGS) entry which is preliminary data.</text>
</comment>
<keyword evidence="11" id="KW-0675">Receptor</keyword>
<dbReference type="SMART" id="SM00369">
    <property type="entry name" value="LRR_TYP"/>
    <property type="match status" value="9"/>
</dbReference>
<feature type="region of interest" description="Disordered" evidence="14">
    <location>
        <begin position="607"/>
        <end position="648"/>
    </location>
</feature>
<dbReference type="FunFam" id="3.40.50.10140:FF:000001">
    <property type="entry name" value="Toll-like receptor 2"/>
    <property type="match status" value="1"/>
</dbReference>
<reference evidence="17 18" key="1">
    <citation type="journal article" date="2019" name="Sci. Data">
        <title>Hybrid genome assembly and annotation of Danionella translucida.</title>
        <authorList>
            <person name="Kadobianskyi M."/>
            <person name="Schulze L."/>
            <person name="Schuelke M."/>
            <person name="Judkewitz B."/>
        </authorList>
    </citation>
    <scope>NUCLEOTIDE SEQUENCE [LARGE SCALE GENOMIC DNA]</scope>
    <source>
        <strain evidence="17 18">Bolton</strain>
    </source>
</reference>
<keyword evidence="6" id="KW-0732">Signal</keyword>
<dbReference type="GO" id="GO:0006954">
    <property type="term" value="P:inflammatory response"/>
    <property type="evidence" value="ECO:0007669"/>
    <property type="project" value="UniProtKB-KW"/>
</dbReference>
<evidence type="ECO:0000256" key="3">
    <source>
        <dbReference type="ARBA" id="ARBA00022588"/>
    </source>
</evidence>
<evidence type="ECO:0000259" key="16">
    <source>
        <dbReference type="PROSITE" id="PS50104"/>
    </source>
</evidence>
<accession>A0A553R0D0</accession>
<evidence type="ECO:0000256" key="6">
    <source>
        <dbReference type="ARBA" id="ARBA00022729"/>
    </source>
</evidence>
<dbReference type="GO" id="GO:0005886">
    <property type="term" value="C:plasma membrane"/>
    <property type="evidence" value="ECO:0007669"/>
    <property type="project" value="TreeGrafter"/>
</dbReference>
<dbReference type="PANTHER" id="PTHR24365">
    <property type="entry name" value="TOLL-LIKE RECEPTOR"/>
    <property type="match status" value="1"/>
</dbReference>
<dbReference type="PANTHER" id="PTHR24365:SF545">
    <property type="entry name" value="TOLL-LIKE RECEPTOR 12"/>
    <property type="match status" value="1"/>
</dbReference>
<evidence type="ECO:0000256" key="12">
    <source>
        <dbReference type="ARBA" id="ARBA00023180"/>
    </source>
</evidence>
<dbReference type="InterPro" id="IPR032675">
    <property type="entry name" value="LRR_dom_sf"/>
</dbReference>
<keyword evidence="13" id="KW-0395">Inflammatory response</keyword>
<dbReference type="Gene3D" id="3.80.10.10">
    <property type="entry name" value="Ribonuclease Inhibitor"/>
    <property type="match status" value="3"/>
</dbReference>
<dbReference type="GO" id="GO:0045087">
    <property type="term" value="P:innate immune response"/>
    <property type="evidence" value="ECO:0007669"/>
    <property type="project" value="UniProtKB-KW"/>
</dbReference>
<keyword evidence="9 15" id="KW-1133">Transmembrane helix</keyword>
<dbReference type="InterPro" id="IPR035897">
    <property type="entry name" value="Toll_tir_struct_dom_sf"/>
</dbReference>
<evidence type="ECO:0000256" key="15">
    <source>
        <dbReference type="SAM" id="Phobius"/>
    </source>
</evidence>
<dbReference type="GO" id="GO:0038023">
    <property type="term" value="F:signaling receptor activity"/>
    <property type="evidence" value="ECO:0007669"/>
    <property type="project" value="TreeGrafter"/>
</dbReference>
<organism evidence="17 18">
    <name type="scientific">Danionella cerebrum</name>
    <dbReference type="NCBI Taxonomy" id="2873325"/>
    <lineage>
        <taxon>Eukaryota</taxon>
        <taxon>Metazoa</taxon>
        <taxon>Chordata</taxon>
        <taxon>Craniata</taxon>
        <taxon>Vertebrata</taxon>
        <taxon>Euteleostomi</taxon>
        <taxon>Actinopterygii</taxon>
        <taxon>Neopterygii</taxon>
        <taxon>Teleostei</taxon>
        <taxon>Ostariophysi</taxon>
        <taxon>Cypriniformes</taxon>
        <taxon>Danionidae</taxon>
        <taxon>Danioninae</taxon>
        <taxon>Danionella</taxon>
    </lineage>
</organism>
<dbReference type="Pfam" id="PF23598">
    <property type="entry name" value="LRR_14"/>
    <property type="match status" value="1"/>
</dbReference>
<gene>
    <name evidence="17" type="ORF">DNTS_018377</name>
</gene>
<keyword evidence="7" id="KW-0677">Repeat</keyword>
<evidence type="ECO:0000256" key="5">
    <source>
        <dbReference type="ARBA" id="ARBA00022692"/>
    </source>
</evidence>
<keyword evidence="3" id="KW-0399">Innate immunity</keyword>
<keyword evidence="12" id="KW-0325">Glycoprotein</keyword>
<keyword evidence="18" id="KW-1185">Reference proteome</keyword>
<keyword evidence="8" id="KW-0391">Immunity</keyword>
<keyword evidence="4" id="KW-0433">Leucine-rich repeat</keyword>
<dbReference type="SMART" id="SM00255">
    <property type="entry name" value="TIR"/>
    <property type="match status" value="1"/>
</dbReference>
<dbReference type="PROSITE" id="PS50104">
    <property type="entry name" value="TIR"/>
    <property type="match status" value="1"/>
</dbReference>
<evidence type="ECO:0000256" key="8">
    <source>
        <dbReference type="ARBA" id="ARBA00022859"/>
    </source>
</evidence>
<feature type="transmembrane region" description="Helical" evidence="15">
    <location>
        <begin position="404"/>
        <end position="426"/>
    </location>
</feature>
<dbReference type="GO" id="GO:0007165">
    <property type="term" value="P:signal transduction"/>
    <property type="evidence" value="ECO:0007669"/>
    <property type="project" value="InterPro"/>
</dbReference>
<dbReference type="Proteomes" id="UP000316079">
    <property type="component" value="Unassembled WGS sequence"/>
</dbReference>
<feature type="compositionally biased region" description="Basic and acidic residues" evidence="14">
    <location>
        <begin position="607"/>
        <end position="632"/>
    </location>
</feature>
<protein>
    <recommendedName>
        <fullName evidence="16">TIR domain-containing protein</fullName>
    </recommendedName>
</protein>
<keyword evidence="10 15" id="KW-0472">Membrane</keyword>